<reference evidence="1" key="1">
    <citation type="submission" date="2020-05" db="EMBL/GenBank/DDBJ databases">
        <title>Mycena genomes resolve the evolution of fungal bioluminescence.</title>
        <authorList>
            <person name="Tsai I.J."/>
        </authorList>
    </citation>
    <scope>NUCLEOTIDE SEQUENCE</scope>
    <source>
        <strain evidence="1">CCC161011</strain>
    </source>
</reference>
<name>A0A8H7CLS6_9AGAR</name>
<sequence>MFPSAQLPMTVSEEEYAPLVRHWLRARTLPADSRAFSAKSSKPPPNSGWKIIGAGIENRALPRMGLQRLRRSHSFPAYMHYKEDEEELDDTMPEVREALHVNAALYARGYRYERLDAAQRRHLEHFVGDEDRWAL</sequence>
<dbReference type="AlphaFoldDB" id="A0A8H7CLS6"/>
<dbReference type="OrthoDB" id="3039471at2759"/>
<accession>A0A8H7CLS6</accession>
<proteinExistence type="predicted"/>
<protein>
    <submittedName>
        <fullName evidence="1">Uncharacterized protein</fullName>
    </submittedName>
</protein>
<dbReference type="EMBL" id="JACAZI010000017">
    <property type="protein sequence ID" value="KAF7342370.1"/>
    <property type="molecule type" value="Genomic_DNA"/>
</dbReference>
<evidence type="ECO:0000313" key="2">
    <source>
        <dbReference type="Proteomes" id="UP000620124"/>
    </source>
</evidence>
<evidence type="ECO:0000313" key="1">
    <source>
        <dbReference type="EMBL" id="KAF7342370.1"/>
    </source>
</evidence>
<gene>
    <name evidence="1" type="ORF">MVEN_01825700</name>
</gene>
<keyword evidence="2" id="KW-1185">Reference proteome</keyword>
<organism evidence="1 2">
    <name type="scientific">Mycena venus</name>
    <dbReference type="NCBI Taxonomy" id="2733690"/>
    <lineage>
        <taxon>Eukaryota</taxon>
        <taxon>Fungi</taxon>
        <taxon>Dikarya</taxon>
        <taxon>Basidiomycota</taxon>
        <taxon>Agaricomycotina</taxon>
        <taxon>Agaricomycetes</taxon>
        <taxon>Agaricomycetidae</taxon>
        <taxon>Agaricales</taxon>
        <taxon>Marasmiineae</taxon>
        <taxon>Mycenaceae</taxon>
        <taxon>Mycena</taxon>
    </lineage>
</organism>
<dbReference type="Proteomes" id="UP000620124">
    <property type="component" value="Unassembled WGS sequence"/>
</dbReference>
<comment type="caution">
    <text evidence="1">The sequence shown here is derived from an EMBL/GenBank/DDBJ whole genome shotgun (WGS) entry which is preliminary data.</text>
</comment>